<dbReference type="PANTHER" id="PTHR21580:SF28">
    <property type="entry name" value="BOREALIN N-TERMINAL DOMAIN-CONTAINING PROTEIN-RELATED"/>
    <property type="match status" value="1"/>
</dbReference>
<dbReference type="AlphaFoldDB" id="A0A6J1VHX2"/>
<dbReference type="PANTHER" id="PTHR21580">
    <property type="entry name" value="SHIPPO-1-RELATED"/>
    <property type="match status" value="1"/>
</dbReference>
<dbReference type="KEGG" id="nss:113424848"/>
<feature type="compositionally biased region" description="Polar residues" evidence="1">
    <location>
        <begin position="16"/>
        <end position="28"/>
    </location>
</feature>
<dbReference type="GO" id="GO:0005856">
    <property type="term" value="C:cytoskeleton"/>
    <property type="evidence" value="ECO:0007669"/>
    <property type="project" value="TreeGrafter"/>
</dbReference>
<dbReference type="InterPro" id="IPR051291">
    <property type="entry name" value="CIMAP"/>
</dbReference>
<dbReference type="CTD" id="441476"/>
<sequence>MESQKKHIKFMAQKYLDSSQKKAPQRTSVYKRGHKGRETSGTPLFPDIYGGKKNSKCNPSGRYEKAQGRLQFVLNTDSPGPAAYSPPPMAYRETIAPSYTFGWKTPPREGGGRRAWQKSWFMSRNPFWRKVDFSTETNWPSPSQYGQLLGTNLGNRSNTPNFTFGQRGEYALINKGTIDEPGPNRYNIDRAYTFVLHRSPSIIINPAPLALYRWIEKVETPGPGAYNVDKGYNARLPRCPSFYIQGVRRPKKHETGPFSTL</sequence>
<evidence type="ECO:0000256" key="1">
    <source>
        <dbReference type="SAM" id="MobiDB-lite"/>
    </source>
</evidence>
<protein>
    <submittedName>
        <fullName evidence="3">Protein STPG3</fullName>
    </submittedName>
</protein>
<proteinExistence type="predicted"/>
<feature type="region of interest" description="Disordered" evidence="1">
    <location>
        <begin position="16"/>
        <end position="44"/>
    </location>
</feature>
<keyword evidence="2" id="KW-1185">Reference proteome</keyword>
<dbReference type="InterPro" id="IPR010736">
    <property type="entry name" value="SHIPPO-rpt"/>
</dbReference>
<reference evidence="3" key="1">
    <citation type="submission" date="2025-08" db="UniProtKB">
        <authorList>
            <consortium name="RefSeq"/>
        </authorList>
    </citation>
    <scope>IDENTIFICATION</scope>
</reference>
<evidence type="ECO:0000313" key="2">
    <source>
        <dbReference type="Proteomes" id="UP000504612"/>
    </source>
</evidence>
<dbReference type="RefSeq" id="XP_026542520.1">
    <property type="nucleotide sequence ID" value="XM_026686735.1"/>
</dbReference>
<organism evidence="2 3">
    <name type="scientific">Notechis scutatus</name>
    <name type="common">mainland tiger snake</name>
    <dbReference type="NCBI Taxonomy" id="8663"/>
    <lineage>
        <taxon>Eukaryota</taxon>
        <taxon>Metazoa</taxon>
        <taxon>Chordata</taxon>
        <taxon>Craniata</taxon>
        <taxon>Vertebrata</taxon>
        <taxon>Euteleostomi</taxon>
        <taxon>Lepidosauria</taxon>
        <taxon>Squamata</taxon>
        <taxon>Bifurcata</taxon>
        <taxon>Unidentata</taxon>
        <taxon>Episquamata</taxon>
        <taxon>Toxicofera</taxon>
        <taxon>Serpentes</taxon>
        <taxon>Colubroidea</taxon>
        <taxon>Elapidae</taxon>
        <taxon>Hydrophiinae</taxon>
        <taxon>Notechis</taxon>
    </lineage>
</organism>
<accession>A0A6J1VHX2</accession>
<name>A0A6J1VHX2_9SAUR</name>
<gene>
    <name evidence="3" type="primary">STPG3</name>
</gene>
<dbReference type="Proteomes" id="UP000504612">
    <property type="component" value="Unplaced"/>
</dbReference>
<evidence type="ECO:0000313" key="3">
    <source>
        <dbReference type="RefSeq" id="XP_026542520.1"/>
    </source>
</evidence>
<dbReference type="Pfam" id="PF07004">
    <property type="entry name" value="SHIPPO-rpt"/>
    <property type="match status" value="3"/>
</dbReference>
<dbReference type="GeneID" id="113424848"/>